<feature type="domain" description="Glycosyl transferase family 3 N-terminal" evidence="4">
    <location>
        <begin position="80"/>
        <end position="132"/>
    </location>
</feature>
<keyword evidence="1" id="KW-0328">Glycosyltransferase</keyword>
<dbReference type="Pfam" id="PF02885">
    <property type="entry name" value="Glycos_trans_3N"/>
    <property type="match status" value="1"/>
</dbReference>
<keyword evidence="2" id="KW-0808">Transferase</keyword>
<dbReference type="PANTHER" id="PTHR43285">
    <property type="entry name" value="ANTHRANILATE PHOSPHORIBOSYLTRANSFERASE"/>
    <property type="match status" value="1"/>
</dbReference>
<evidence type="ECO:0000313" key="6">
    <source>
        <dbReference type="Proteomes" id="UP000807159"/>
    </source>
</evidence>
<dbReference type="InterPro" id="IPR000312">
    <property type="entry name" value="Glycosyl_Trfase_fam3"/>
</dbReference>
<evidence type="ECO:0000256" key="1">
    <source>
        <dbReference type="ARBA" id="ARBA00022676"/>
    </source>
</evidence>
<dbReference type="InterPro" id="IPR017459">
    <property type="entry name" value="Glycosyl_Trfase_fam3_N_dom"/>
</dbReference>
<organism evidence="5 6">
    <name type="scientific">Populus deltoides</name>
    <name type="common">Eastern poplar</name>
    <name type="synonym">Eastern cottonwood</name>
    <dbReference type="NCBI Taxonomy" id="3696"/>
    <lineage>
        <taxon>Eukaryota</taxon>
        <taxon>Viridiplantae</taxon>
        <taxon>Streptophyta</taxon>
        <taxon>Embryophyta</taxon>
        <taxon>Tracheophyta</taxon>
        <taxon>Spermatophyta</taxon>
        <taxon>Magnoliopsida</taxon>
        <taxon>eudicotyledons</taxon>
        <taxon>Gunneridae</taxon>
        <taxon>Pentapetalae</taxon>
        <taxon>rosids</taxon>
        <taxon>fabids</taxon>
        <taxon>Malpighiales</taxon>
        <taxon>Salicaceae</taxon>
        <taxon>Saliceae</taxon>
        <taxon>Populus</taxon>
    </lineage>
</organism>
<dbReference type="SUPFAM" id="SSF52418">
    <property type="entry name" value="Nucleoside phosphorylase/phosphoribosyltransferase catalytic domain"/>
    <property type="match status" value="1"/>
</dbReference>
<evidence type="ECO:0000256" key="2">
    <source>
        <dbReference type="ARBA" id="ARBA00022679"/>
    </source>
</evidence>
<dbReference type="InterPro" id="IPR005940">
    <property type="entry name" value="Anthranilate_Pribosyl_Tfrase"/>
</dbReference>
<name>A0A8T2X2J9_POPDE</name>
<proteinExistence type="predicted"/>
<comment type="caution">
    <text evidence="5">The sequence shown here is derived from an EMBL/GenBank/DDBJ whole genome shotgun (WGS) entry which is preliminary data.</text>
</comment>
<keyword evidence="6" id="KW-1185">Reference proteome</keyword>
<protein>
    <recommendedName>
        <fullName evidence="7">Anthranilate phosphoribosyltransferase</fullName>
    </recommendedName>
</protein>
<evidence type="ECO:0000259" key="4">
    <source>
        <dbReference type="Pfam" id="PF02885"/>
    </source>
</evidence>
<dbReference type="InterPro" id="IPR036320">
    <property type="entry name" value="Glycosyl_Trfase_fam3_N_dom_sf"/>
</dbReference>
<dbReference type="GO" id="GO:0005829">
    <property type="term" value="C:cytosol"/>
    <property type="evidence" value="ECO:0007669"/>
    <property type="project" value="TreeGrafter"/>
</dbReference>
<feature type="domain" description="Glycosyl transferase family 3" evidence="3">
    <location>
        <begin position="179"/>
        <end position="212"/>
    </location>
</feature>
<feature type="domain" description="Glycosyl transferase family 3" evidence="3">
    <location>
        <begin position="213"/>
        <end position="280"/>
    </location>
</feature>
<dbReference type="Gene3D" id="3.40.1030.10">
    <property type="entry name" value="Nucleoside phosphorylase/phosphoribosyltransferase catalytic domain"/>
    <property type="match status" value="3"/>
</dbReference>
<dbReference type="Pfam" id="PF00591">
    <property type="entry name" value="Glycos_transf_3"/>
    <property type="match status" value="3"/>
</dbReference>
<gene>
    <name evidence="5" type="ORF">H0E87_025794</name>
</gene>
<dbReference type="GO" id="GO:0004048">
    <property type="term" value="F:anthranilate phosphoribosyltransferase activity"/>
    <property type="evidence" value="ECO:0007669"/>
    <property type="project" value="InterPro"/>
</dbReference>
<dbReference type="Gene3D" id="1.20.970.10">
    <property type="entry name" value="Transferase, Pyrimidine Nucleoside Phosphorylase, Chain C"/>
    <property type="match status" value="1"/>
</dbReference>
<dbReference type="Proteomes" id="UP000807159">
    <property type="component" value="Chromosome 15"/>
</dbReference>
<dbReference type="InterPro" id="IPR035902">
    <property type="entry name" value="Nuc_phospho_transferase"/>
</dbReference>
<evidence type="ECO:0000259" key="3">
    <source>
        <dbReference type="Pfam" id="PF00591"/>
    </source>
</evidence>
<evidence type="ECO:0008006" key="7">
    <source>
        <dbReference type="Google" id="ProtNLM"/>
    </source>
</evidence>
<evidence type="ECO:0000313" key="5">
    <source>
        <dbReference type="EMBL" id="KAH8486934.1"/>
    </source>
</evidence>
<accession>A0A8T2X2J9</accession>
<reference evidence="5" key="1">
    <citation type="journal article" date="2021" name="J. Hered.">
        <title>Genome Assembly of Salicaceae Populus deltoides (Eastern Cottonwood) I-69 Based on Nanopore Sequencing and Hi-C Technologies.</title>
        <authorList>
            <person name="Bai S."/>
            <person name="Wu H."/>
            <person name="Zhang J."/>
            <person name="Pan Z."/>
            <person name="Zhao W."/>
            <person name="Li Z."/>
            <person name="Tong C."/>
        </authorList>
    </citation>
    <scope>NUCLEOTIDE SEQUENCE</scope>
    <source>
        <tissue evidence="5">Leaf</tissue>
    </source>
</reference>
<feature type="domain" description="Glycosyl transferase family 3" evidence="3">
    <location>
        <begin position="282"/>
        <end position="354"/>
    </location>
</feature>
<dbReference type="GO" id="GO:0000162">
    <property type="term" value="P:L-tryptophan biosynthetic process"/>
    <property type="evidence" value="ECO:0007669"/>
    <property type="project" value="InterPro"/>
</dbReference>
<dbReference type="AlphaFoldDB" id="A0A8T2X2J9"/>
<dbReference type="SUPFAM" id="SSF47648">
    <property type="entry name" value="Nucleoside phosphorylase/phosphoribosyltransferase N-terminal domain"/>
    <property type="match status" value="1"/>
</dbReference>
<dbReference type="PANTHER" id="PTHR43285:SF2">
    <property type="entry name" value="ANTHRANILATE PHOSPHORIBOSYLTRANSFERASE"/>
    <property type="match status" value="1"/>
</dbReference>
<sequence length="376" mass="40749">MAANLSATSFSMISQRPKSPIRVLEDKNCCFWTRPSCYLKQRNIIKNVSGGTSRKGTTLVSASLSTIARKSASTIPAFNELIESLINKVDMSESEAVASLDYLLDDASEAVIIAFLVLLRTKGETFEEFSTFIAFTGRLLDWQGQCLSMLEGGREHQYLLLLVVFFLASGLHRSGCFVWKVAKQGNRSSSSACGSADVLEELGVVIDLDPEIVSPVRKKLKIKTIFNTLGPMLNPACVPFAVGGVFHEDLVLKMAKALQSFGMKRALVVHSEGLDEMSPLVDFGIRRCTLHDLRGGGPDYNAESLRRVLSGEKGAIADAIILNAAAALFVSGRTNSLAEGVVLARETQLSGKALVTLNLWIETSNKLKEDSVAKVA</sequence>
<dbReference type="EMBL" id="JACEGQ020000015">
    <property type="protein sequence ID" value="KAH8486934.1"/>
    <property type="molecule type" value="Genomic_DNA"/>
</dbReference>